<keyword evidence="2" id="KW-0472">Membrane</keyword>
<organism evidence="3 4">
    <name type="scientific">Sphingomonas populi</name>
    <dbReference type="NCBI Taxonomy" id="2484750"/>
    <lineage>
        <taxon>Bacteria</taxon>
        <taxon>Pseudomonadati</taxon>
        <taxon>Pseudomonadota</taxon>
        <taxon>Alphaproteobacteria</taxon>
        <taxon>Sphingomonadales</taxon>
        <taxon>Sphingomonadaceae</taxon>
        <taxon>Sphingomonas</taxon>
    </lineage>
</organism>
<dbReference type="PANTHER" id="PTHR11328:SF24">
    <property type="entry name" value="MAJOR FACILITATOR SUPERFAMILY (MFS) PROFILE DOMAIN-CONTAINING PROTEIN"/>
    <property type="match status" value="1"/>
</dbReference>
<name>A0A4Q6XLT8_9SPHN</name>
<dbReference type="GO" id="GO:0008643">
    <property type="term" value="P:carbohydrate transport"/>
    <property type="evidence" value="ECO:0007669"/>
    <property type="project" value="InterPro"/>
</dbReference>
<feature type="transmembrane region" description="Helical" evidence="2">
    <location>
        <begin position="183"/>
        <end position="205"/>
    </location>
</feature>
<feature type="transmembrane region" description="Helical" evidence="2">
    <location>
        <begin position="45"/>
        <end position="66"/>
    </location>
</feature>
<dbReference type="RefSeq" id="WP_130159772.1">
    <property type="nucleotide sequence ID" value="NZ_SGIS01000038.1"/>
</dbReference>
<sequence>MSTTQIGTKRLSLFGFAIFSLPVLVFQAIELPWRVYLPSFFSETLGLSLATVGTLLMMIRLFDMALDPAVGWASDRFPTRFGLRRPWMVASVPFIVIGTWQVFFAQAGVSVATLAAWCVAMHFGYTLLVTPHGGWGLEISSDYHERTRIMAAKMWFAAAGMPFIILLPSILERGFHVGRAGQVAAMGVLLIVLTPLSVLLVLRFIREPAIDPSIAARTQNPFRQFAAILQDRALVTILALYALVGLADASSAGTFLFFVEQTLALKGWASTLMLIQAVVALGAIPAWAAISRAVGKRRALMGVFAWQALSAPLALLLPVGGLVPLAAFLLVRNASWGADYMLLRAMVADVSGRDAGAGLRRSGSYYALFNVTLKLAAGLGVGVALWVLSRAGFVPGTTATSDALWTVRLTYALPSFLAGLTGLVILTRGSAEAPAHPAIAAAQSSQVALAKGEATV</sequence>
<comment type="caution">
    <text evidence="3">The sequence shown here is derived from an EMBL/GenBank/DDBJ whole genome shotgun (WGS) entry which is preliminary data.</text>
</comment>
<evidence type="ECO:0000256" key="1">
    <source>
        <dbReference type="ARBA" id="ARBA00009617"/>
    </source>
</evidence>
<dbReference type="AlphaFoldDB" id="A0A4Q6XLT8"/>
<dbReference type="Proteomes" id="UP000292085">
    <property type="component" value="Unassembled WGS sequence"/>
</dbReference>
<protein>
    <submittedName>
        <fullName evidence="3">MFS transporter</fullName>
    </submittedName>
</protein>
<evidence type="ECO:0000313" key="4">
    <source>
        <dbReference type="Proteomes" id="UP000292085"/>
    </source>
</evidence>
<feature type="transmembrane region" description="Helical" evidence="2">
    <location>
        <begin position="408"/>
        <end position="426"/>
    </location>
</feature>
<feature type="transmembrane region" description="Helical" evidence="2">
    <location>
        <begin position="151"/>
        <end position="171"/>
    </location>
</feature>
<feature type="transmembrane region" description="Helical" evidence="2">
    <location>
        <begin position="364"/>
        <end position="388"/>
    </location>
</feature>
<keyword evidence="2" id="KW-0812">Transmembrane</keyword>
<dbReference type="SUPFAM" id="SSF103473">
    <property type="entry name" value="MFS general substrate transporter"/>
    <property type="match status" value="1"/>
</dbReference>
<gene>
    <name evidence="3" type="ORF">EWE75_19450</name>
</gene>
<comment type="similarity">
    <text evidence="1">Belongs to the sodium:galactoside symporter (TC 2.A.2) family.</text>
</comment>
<dbReference type="InterPro" id="IPR036259">
    <property type="entry name" value="MFS_trans_sf"/>
</dbReference>
<dbReference type="GO" id="GO:0005886">
    <property type="term" value="C:plasma membrane"/>
    <property type="evidence" value="ECO:0007669"/>
    <property type="project" value="TreeGrafter"/>
</dbReference>
<dbReference type="InterPro" id="IPR039672">
    <property type="entry name" value="MFS_2"/>
</dbReference>
<evidence type="ECO:0000256" key="2">
    <source>
        <dbReference type="SAM" id="Phobius"/>
    </source>
</evidence>
<proteinExistence type="inferred from homology"/>
<feature type="transmembrane region" description="Helical" evidence="2">
    <location>
        <begin position="111"/>
        <end position="130"/>
    </location>
</feature>
<dbReference type="OrthoDB" id="9764596at2"/>
<dbReference type="Pfam" id="PF13347">
    <property type="entry name" value="MFS_2"/>
    <property type="match status" value="1"/>
</dbReference>
<dbReference type="GO" id="GO:0015293">
    <property type="term" value="F:symporter activity"/>
    <property type="evidence" value="ECO:0007669"/>
    <property type="project" value="InterPro"/>
</dbReference>
<feature type="transmembrane region" description="Helical" evidence="2">
    <location>
        <begin position="267"/>
        <end position="287"/>
    </location>
</feature>
<dbReference type="PANTHER" id="PTHR11328">
    <property type="entry name" value="MAJOR FACILITATOR SUPERFAMILY DOMAIN-CONTAINING PROTEIN"/>
    <property type="match status" value="1"/>
</dbReference>
<keyword evidence="4" id="KW-1185">Reference proteome</keyword>
<dbReference type="Gene3D" id="1.20.1250.20">
    <property type="entry name" value="MFS general substrate transporter like domains"/>
    <property type="match status" value="1"/>
</dbReference>
<accession>A0A4Q6XLT8</accession>
<keyword evidence="2" id="KW-1133">Transmembrane helix</keyword>
<dbReference type="EMBL" id="SGIS01000038">
    <property type="protein sequence ID" value="RZF61100.1"/>
    <property type="molecule type" value="Genomic_DNA"/>
</dbReference>
<feature type="transmembrane region" description="Helical" evidence="2">
    <location>
        <begin position="12"/>
        <end position="33"/>
    </location>
</feature>
<reference evidence="3 4" key="1">
    <citation type="submission" date="2019-02" db="EMBL/GenBank/DDBJ databases">
        <authorList>
            <person name="Li Y."/>
        </authorList>
    </citation>
    <scope>NUCLEOTIDE SEQUENCE [LARGE SCALE GENOMIC DNA]</scope>
    <source>
        <strain evidence="3 4">3-7</strain>
    </source>
</reference>
<evidence type="ECO:0000313" key="3">
    <source>
        <dbReference type="EMBL" id="RZF61100.1"/>
    </source>
</evidence>